<gene>
    <name evidence="11" type="ordered locus">cce_0839</name>
</gene>
<evidence type="ECO:0000313" key="11">
    <source>
        <dbReference type="EMBL" id="ACB50190.1"/>
    </source>
</evidence>
<dbReference type="InterPro" id="IPR048752">
    <property type="entry name" value="CCC_C_2nd_subdom"/>
</dbReference>
<feature type="transmembrane region" description="Helical" evidence="7">
    <location>
        <begin position="170"/>
        <end position="189"/>
    </location>
</feature>
<feature type="transmembrane region" description="Helical" evidence="7">
    <location>
        <begin position="388"/>
        <end position="407"/>
    </location>
</feature>
<evidence type="ECO:0000256" key="4">
    <source>
        <dbReference type="ARBA" id="ARBA00022692"/>
    </source>
</evidence>
<protein>
    <submittedName>
        <fullName evidence="11">Na-K-Cl cotransporter</fullName>
    </submittedName>
</protein>
<dbReference type="Pfam" id="PF21555">
    <property type="entry name" value="CCC_C_1st_pro"/>
    <property type="match status" value="1"/>
</dbReference>
<comment type="similarity">
    <text evidence="2">Belongs to the SLC12A transporter family.</text>
</comment>
<sequence>MPLKIKKIITSFNPLKFNTPTHQKKKYNTFEGVFKPTLLTILGAIMYLRIGWVVGNAGLWGGLTVVLLSVSITVATGLSIASIATNTRMGEGGPYAMISKSLGLEIGGSVGVPLFVSQALAAAMYIFGFREGWLFLFPEHSPLLIDFAVFLVIFIIAYISAGFAFRVQYLVLILIILSLISIFSSSLTWDSSQTWQDWGDFPNINFWGVFAVFFPATTGIMSGVNMSGELENSRQNIPVGTLSAIALSTIIYVILCWWVARAAPPQELINNYTILVEKARWQPLVLMGLLAATFSASLSSLVGAPRILTALAKDGVIPWGNGLAKLSKNGEPRRALLVSAGIVLLALLLRDLNAIAPLITLFFLLTYATINLVVLVESSLGLMNFRPTLKVPIIVPLYGILGCILAMLVIRPFLSLVAIAIVLGIYLRLVSLPKEKRPADVRSGIFTAIAQWSAMKVIQLDLTNVRAWKPTFLVPIEDGSQLLGEFRLLLDLSRPEGFLQLLGIATNNQGETLSLQLRELASSFRHHRLLTTISVMKVELESEGIIAALQALQSAFFRPNILFLRFPEQASDWDQLLPVFNEAKQLEVGVMLLGLHPNAGLGRMEVINLWIRPQLEDLPMIERLEKGNTDLAILMALRLSKAWKAQLNIISVIPQEQDRKEAENYIDSLRDLCRIPATANSLIIVGEFPSCISQTPQGDMDFIGLQSIPDFHFVHEMINMTGSSCLFMSDSGSESALA</sequence>
<dbReference type="GO" id="GO:0016020">
    <property type="term" value="C:membrane"/>
    <property type="evidence" value="ECO:0007669"/>
    <property type="project" value="UniProtKB-SubCell"/>
</dbReference>
<dbReference type="Pfam" id="PF00324">
    <property type="entry name" value="AA_permease"/>
    <property type="match status" value="1"/>
</dbReference>
<keyword evidence="6 7" id="KW-0472">Membrane</keyword>
<organism evidence="11 12">
    <name type="scientific">Crocosphaera subtropica (strain ATCC 51142 / BH68)</name>
    <name type="common">Cyanothece sp. (strain ATCC 51142)</name>
    <dbReference type="NCBI Taxonomy" id="43989"/>
    <lineage>
        <taxon>Bacteria</taxon>
        <taxon>Bacillati</taxon>
        <taxon>Cyanobacteriota</taxon>
        <taxon>Cyanophyceae</taxon>
        <taxon>Oscillatoriophycideae</taxon>
        <taxon>Chroococcales</taxon>
        <taxon>Aphanothecaceae</taxon>
        <taxon>Crocosphaera</taxon>
        <taxon>Crocosphaera subtropica</taxon>
    </lineage>
</organism>
<evidence type="ECO:0000256" key="3">
    <source>
        <dbReference type="ARBA" id="ARBA00022448"/>
    </source>
</evidence>
<dbReference type="OrthoDB" id="3181223at2"/>
<dbReference type="Gene3D" id="1.20.1740.10">
    <property type="entry name" value="Amino acid/polyamine transporter I"/>
    <property type="match status" value="1"/>
</dbReference>
<feature type="transmembrane region" description="Helical" evidence="7">
    <location>
        <begin position="58"/>
        <end position="81"/>
    </location>
</feature>
<dbReference type="Proteomes" id="UP000001203">
    <property type="component" value="Chromosome circular"/>
</dbReference>
<dbReference type="FunFam" id="1.20.1740.10:FF:000013">
    <property type="entry name" value="Solute carrier family 12 member"/>
    <property type="match status" value="1"/>
</dbReference>
<dbReference type="RefSeq" id="WP_009546074.1">
    <property type="nucleotide sequence ID" value="NC_010546.1"/>
</dbReference>
<name>B1WRZ6_CROS5</name>
<evidence type="ECO:0000256" key="2">
    <source>
        <dbReference type="ARBA" id="ARBA00010593"/>
    </source>
</evidence>
<keyword evidence="12" id="KW-1185">Reference proteome</keyword>
<feature type="domain" description="Prokaryotic cation-chloride cotransporter second C-terminal subdomain" evidence="9">
    <location>
        <begin position="602"/>
        <end position="737"/>
    </location>
</feature>
<evidence type="ECO:0000256" key="7">
    <source>
        <dbReference type="SAM" id="Phobius"/>
    </source>
</evidence>
<reference evidence="11 12" key="1">
    <citation type="journal article" date="2008" name="Proc. Natl. Acad. Sci. U.S.A.">
        <title>The genome of Cyanothece 51142, a unicellular diazotrophic cyanobacterium important in the marine nitrogen cycle.</title>
        <authorList>
            <person name="Welsh E.A."/>
            <person name="Liberton M."/>
            <person name="Stoeckel J."/>
            <person name="Loh T."/>
            <person name="Elvitigala T."/>
            <person name="Wang C."/>
            <person name="Wollam A."/>
            <person name="Fulton R.S."/>
            <person name="Clifton S.W."/>
            <person name="Jacobs J.M."/>
            <person name="Aurora R."/>
            <person name="Ghosh B.K."/>
            <person name="Sherman L.A."/>
            <person name="Smith R.D."/>
            <person name="Wilson R.K."/>
            <person name="Pakrasi H.B."/>
        </authorList>
    </citation>
    <scope>NUCLEOTIDE SEQUENCE [LARGE SCALE GENOMIC DNA]</scope>
    <source>
        <strain evidence="12">ATCC 51142 / BH68</strain>
    </source>
</reference>
<dbReference type="EMBL" id="CP000806">
    <property type="protein sequence ID" value="ACB50190.1"/>
    <property type="molecule type" value="Genomic_DNA"/>
</dbReference>
<evidence type="ECO:0000256" key="1">
    <source>
        <dbReference type="ARBA" id="ARBA00004141"/>
    </source>
</evidence>
<evidence type="ECO:0000256" key="6">
    <source>
        <dbReference type="ARBA" id="ARBA00023136"/>
    </source>
</evidence>
<feature type="transmembrane region" description="Helical" evidence="7">
    <location>
        <begin position="335"/>
        <end position="352"/>
    </location>
</feature>
<dbReference type="KEGG" id="cyt:cce_0839"/>
<evidence type="ECO:0000256" key="5">
    <source>
        <dbReference type="ARBA" id="ARBA00022989"/>
    </source>
</evidence>
<dbReference type="InterPro" id="IPR004841">
    <property type="entry name" value="AA-permease/SLC12A_dom"/>
</dbReference>
<feature type="transmembrane region" description="Helical" evidence="7">
    <location>
        <begin position="204"/>
        <end position="225"/>
    </location>
</feature>
<feature type="domain" description="Amino acid permease/ SLC12A" evidence="8">
    <location>
        <begin position="36"/>
        <end position="441"/>
    </location>
</feature>
<comment type="subcellular location">
    <subcellularLocation>
        <location evidence="1">Membrane</location>
        <topology evidence="1">Multi-pass membrane protein</topology>
    </subcellularLocation>
</comment>
<dbReference type="InterPro" id="IPR004842">
    <property type="entry name" value="SLC12A_fam"/>
</dbReference>
<dbReference type="eggNOG" id="COG0531">
    <property type="taxonomic scope" value="Bacteria"/>
</dbReference>
<feature type="transmembrane region" description="Helical" evidence="7">
    <location>
        <begin position="358"/>
        <end position="376"/>
    </location>
</feature>
<evidence type="ECO:0000313" key="12">
    <source>
        <dbReference type="Proteomes" id="UP000001203"/>
    </source>
</evidence>
<dbReference type="PANTHER" id="PTHR11827:SF72">
    <property type="entry name" value="GH08340P"/>
    <property type="match status" value="1"/>
</dbReference>
<accession>B1WRZ6</accession>
<feature type="transmembrane region" description="Helical" evidence="7">
    <location>
        <begin position="147"/>
        <end position="165"/>
    </location>
</feature>
<feature type="transmembrane region" description="Helical" evidence="7">
    <location>
        <begin position="237"/>
        <end position="260"/>
    </location>
</feature>
<evidence type="ECO:0000259" key="10">
    <source>
        <dbReference type="Pfam" id="PF21555"/>
    </source>
</evidence>
<feature type="transmembrane region" description="Helical" evidence="7">
    <location>
        <begin position="413"/>
        <end position="430"/>
    </location>
</feature>
<dbReference type="STRING" id="43989.cce_0839"/>
<dbReference type="HOGENOM" id="CLU_001883_3_1_3"/>
<proteinExistence type="inferred from homology"/>
<evidence type="ECO:0000259" key="8">
    <source>
        <dbReference type="Pfam" id="PF00324"/>
    </source>
</evidence>
<keyword evidence="3" id="KW-0813">Transport</keyword>
<keyword evidence="4 7" id="KW-0812">Transmembrane</keyword>
<feature type="domain" description="Prokaryotic cation-chloride cotransporter first C-terminal subdomain" evidence="10">
    <location>
        <begin position="474"/>
        <end position="601"/>
    </location>
</feature>
<dbReference type="PANTHER" id="PTHR11827">
    <property type="entry name" value="SOLUTE CARRIER FAMILY 12, CATION COTRANSPORTERS"/>
    <property type="match status" value="1"/>
</dbReference>
<dbReference type="GO" id="GO:0015377">
    <property type="term" value="F:chloride:monoatomic cation symporter activity"/>
    <property type="evidence" value="ECO:0007669"/>
    <property type="project" value="InterPro"/>
</dbReference>
<dbReference type="InterPro" id="IPR048753">
    <property type="entry name" value="CCC_C_1st_subdom"/>
</dbReference>
<feature type="transmembrane region" description="Helical" evidence="7">
    <location>
        <begin position="280"/>
        <end position="304"/>
    </location>
</feature>
<keyword evidence="5 7" id="KW-1133">Transmembrane helix</keyword>
<evidence type="ECO:0000259" key="9">
    <source>
        <dbReference type="Pfam" id="PF21554"/>
    </source>
</evidence>
<dbReference type="AlphaFoldDB" id="B1WRZ6"/>
<feature type="transmembrane region" description="Helical" evidence="7">
    <location>
        <begin position="102"/>
        <end position="127"/>
    </location>
</feature>
<dbReference type="Pfam" id="PF21554">
    <property type="entry name" value="CCC_C_2nd_pro"/>
    <property type="match status" value="1"/>
</dbReference>
<feature type="transmembrane region" description="Helical" evidence="7">
    <location>
        <begin position="33"/>
        <end position="52"/>
    </location>
</feature>